<evidence type="ECO:0000256" key="10">
    <source>
        <dbReference type="SAM" id="Phobius"/>
    </source>
</evidence>
<keyword evidence="12" id="KW-1185">Reference proteome</keyword>
<keyword evidence="4 10" id="KW-0812">Transmembrane</keyword>
<dbReference type="STRING" id="1109443.G4TL07"/>
<dbReference type="OMA" id="KHACDDA"/>
<dbReference type="GO" id="GO:0045047">
    <property type="term" value="P:protein targeting to ER"/>
    <property type="evidence" value="ECO:0007669"/>
    <property type="project" value="TreeGrafter"/>
</dbReference>
<name>G4TL07_SERID</name>
<evidence type="ECO:0000256" key="9">
    <source>
        <dbReference type="SAM" id="MobiDB-lite"/>
    </source>
</evidence>
<dbReference type="PANTHER" id="PTHR13085:SF0">
    <property type="entry name" value="SIGNAL PEPTIDASE COMPLEX SUBUNIT 2"/>
    <property type="match status" value="1"/>
</dbReference>
<organism evidence="11 12">
    <name type="scientific">Serendipita indica (strain DSM 11827)</name>
    <name type="common">Root endophyte fungus</name>
    <name type="synonym">Piriformospora indica</name>
    <dbReference type="NCBI Taxonomy" id="1109443"/>
    <lineage>
        <taxon>Eukaryota</taxon>
        <taxon>Fungi</taxon>
        <taxon>Dikarya</taxon>
        <taxon>Basidiomycota</taxon>
        <taxon>Agaricomycotina</taxon>
        <taxon>Agaricomycetes</taxon>
        <taxon>Sebacinales</taxon>
        <taxon>Serendipitaceae</taxon>
        <taxon>Serendipita</taxon>
    </lineage>
</organism>
<dbReference type="PANTHER" id="PTHR13085">
    <property type="entry name" value="MICROSOMAL SIGNAL PEPTIDASE 25 KDA SUBUNIT"/>
    <property type="match status" value="1"/>
</dbReference>
<gene>
    <name evidence="11" type="ORF">PIIN_05931</name>
</gene>
<accession>G4TL07</accession>
<comment type="similarity">
    <text evidence="2">Belongs to the SPCS2 family.</text>
</comment>
<dbReference type="GO" id="GO:0005787">
    <property type="term" value="C:signal peptidase complex"/>
    <property type="evidence" value="ECO:0007669"/>
    <property type="project" value="InterPro"/>
</dbReference>
<protein>
    <recommendedName>
        <fullName evidence="3">Signal peptidase complex subunit 2</fullName>
    </recommendedName>
</protein>
<dbReference type="GO" id="GO:0006465">
    <property type="term" value="P:signal peptide processing"/>
    <property type="evidence" value="ECO:0007669"/>
    <property type="project" value="InterPro"/>
</dbReference>
<comment type="subcellular location">
    <subcellularLocation>
        <location evidence="1">Endoplasmic reticulum membrane</location>
        <topology evidence="1">Multi-pass membrane protein</topology>
    </subcellularLocation>
</comment>
<comment type="caution">
    <text evidence="11">The sequence shown here is derived from an EMBL/GenBank/DDBJ whole genome shotgun (WGS) entry which is preliminary data.</text>
</comment>
<evidence type="ECO:0000256" key="5">
    <source>
        <dbReference type="ARBA" id="ARBA00022824"/>
    </source>
</evidence>
<dbReference type="eggNOG" id="KOG4072">
    <property type="taxonomic scope" value="Eukaryota"/>
</dbReference>
<keyword evidence="6 10" id="KW-1133">Transmembrane helix</keyword>
<dbReference type="EMBL" id="CAFZ01000143">
    <property type="protein sequence ID" value="CCA71996.1"/>
    <property type="molecule type" value="Genomic_DNA"/>
</dbReference>
<dbReference type="Proteomes" id="UP000007148">
    <property type="component" value="Unassembled WGS sequence"/>
</dbReference>
<evidence type="ECO:0000256" key="3">
    <source>
        <dbReference type="ARBA" id="ARBA00017057"/>
    </source>
</evidence>
<evidence type="ECO:0000313" key="12">
    <source>
        <dbReference type="Proteomes" id="UP000007148"/>
    </source>
</evidence>
<dbReference type="InParanoid" id="G4TL07"/>
<evidence type="ECO:0000256" key="2">
    <source>
        <dbReference type="ARBA" id="ARBA00007324"/>
    </source>
</evidence>
<evidence type="ECO:0000256" key="6">
    <source>
        <dbReference type="ARBA" id="ARBA00022989"/>
    </source>
</evidence>
<evidence type="ECO:0000313" key="11">
    <source>
        <dbReference type="EMBL" id="CCA71996.1"/>
    </source>
</evidence>
<feature type="region of interest" description="Disordered" evidence="9">
    <location>
        <begin position="1"/>
        <end position="32"/>
    </location>
</feature>
<dbReference type="OrthoDB" id="29558at2759"/>
<evidence type="ECO:0000256" key="1">
    <source>
        <dbReference type="ARBA" id="ARBA00004477"/>
    </source>
</evidence>
<evidence type="ECO:0000256" key="4">
    <source>
        <dbReference type="ARBA" id="ARBA00022692"/>
    </source>
</evidence>
<dbReference type="HOGENOM" id="CLU_080518_1_0_1"/>
<keyword evidence="5" id="KW-0256">Endoplasmic reticulum</keyword>
<evidence type="ECO:0000256" key="8">
    <source>
        <dbReference type="ARBA" id="ARBA00045608"/>
    </source>
</evidence>
<feature type="transmembrane region" description="Helical" evidence="10">
    <location>
        <begin position="74"/>
        <end position="92"/>
    </location>
</feature>
<keyword evidence="7 10" id="KW-0472">Membrane</keyword>
<comment type="function">
    <text evidence="8">Component of the signal peptidase complex (SPC) which catalyzes the cleavage of N-terminal signal sequences from nascent proteins as they are translocated into the lumen of the endoplasmic reticulum. Enhances the enzymatic activity of SPC and facilitates the interactions between different components of the translocation site.</text>
</comment>
<evidence type="ECO:0000256" key="7">
    <source>
        <dbReference type="ARBA" id="ARBA00023136"/>
    </source>
</evidence>
<sequence length="235" mass="25942">MPPKRRSMASPEPPTSPLRAPVPPPPLSETPEEVRVNNANANELKVACDDALRRYIAHADTSFRTSHRHTDVKLVLGWASVIVAGLTAFYGYKVDFEKSKPAVWAGVILYILLSGAQTLYTYFIEGETIFIGKRKTYAKRVETERIRVESKTLPPPSKATVSVASITNAPSYQISMSYLRTTNTGKTVIHMGKERAESSYAAFFDSAGKMDVTKFESWVSSAMAKVMGIRSDNST</sequence>
<dbReference type="AlphaFoldDB" id="G4TL07"/>
<proteinExistence type="inferred from homology"/>
<dbReference type="Pfam" id="PF06703">
    <property type="entry name" value="SPC25"/>
    <property type="match status" value="1"/>
</dbReference>
<reference evidence="11 12" key="1">
    <citation type="journal article" date="2011" name="PLoS Pathog.">
        <title>Endophytic Life Strategies Decoded by Genome and Transcriptome Analyses of the Mutualistic Root Symbiont Piriformospora indica.</title>
        <authorList>
            <person name="Zuccaro A."/>
            <person name="Lahrmann U."/>
            <person name="Guldener U."/>
            <person name="Langen G."/>
            <person name="Pfiffi S."/>
            <person name="Biedenkopf D."/>
            <person name="Wong P."/>
            <person name="Samans B."/>
            <person name="Grimm C."/>
            <person name="Basiewicz M."/>
            <person name="Murat C."/>
            <person name="Martin F."/>
            <person name="Kogel K.H."/>
        </authorList>
    </citation>
    <scope>NUCLEOTIDE SEQUENCE [LARGE SCALE GENOMIC DNA]</scope>
    <source>
        <strain evidence="11 12">DSM 11827</strain>
    </source>
</reference>
<feature type="compositionally biased region" description="Pro residues" evidence="9">
    <location>
        <begin position="11"/>
        <end position="28"/>
    </location>
</feature>
<dbReference type="InterPro" id="IPR009582">
    <property type="entry name" value="Spc2/SPCS2"/>
</dbReference>
<feature type="transmembrane region" description="Helical" evidence="10">
    <location>
        <begin position="104"/>
        <end position="124"/>
    </location>
</feature>